<name>A0A4U5N223_STECR</name>
<dbReference type="Proteomes" id="UP000298663">
    <property type="component" value="Unassembled WGS sequence"/>
</dbReference>
<comment type="caution">
    <text evidence="1">The sequence shown here is derived from an EMBL/GenBank/DDBJ whole genome shotgun (WGS) entry which is preliminary data.</text>
</comment>
<dbReference type="EMBL" id="AZBU02000005">
    <property type="protein sequence ID" value="TKR76310.1"/>
    <property type="molecule type" value="Genomic_DNA"/>
</dbReference>
<sequence>MCPIEMSSTAAAVASSSSTLIIKRFRTTTRTHWSVNEKKRRSNSELGDEGNCGLLHGGCLNSWNMRCLESASIEMYGRRGEQSR</sequence>
<evidence type="ECO:0000313" key="2">
    <source>
        <dbReference type="Proteomes" id="UP000298663"/>
    </source>
</evidence>
<reference evidence="1 2" key="1">
    <citation type="journal article" date="2015" name="Genome Biol.">
        <title>Comparative genomics of Steinernema reveals deeply conserved gene regulatory networks.</title>
        <authorList>
            <person name="Dillman A.R."/>
            <person name="Macchietto M."/>
            <person name="Porter C.F."/>
            <person name="Rogers A."/>
            <person name="Williams B."/>
            <person name="Antoshechkin I."/>
            <person name="Lee M.M."/>
            <person name="Goodwin Z."/>
            <person name="Lu X."/>
            <person name="Lewis E.E."/>
            <person name="Goodrich-Blair H."/>
            <person name="Stock S.P."/>
            <person name="Adams B.J."/>
            <person name="Sternberg P.W."/>
            <person name="Mortazavi A."/>
        </authorList>
    </citation>
    <scope>NUCLEOTIDE SEQUENCE [LARGE SCALE GENOMIC DNA]</scope>
    <source>
        <strain evidence="1 2">ALL</strain>
    </source>
</reference>
<gene>
    <name evidence="1" type="ORF">L596_017468</name>
</gene>
<accession>A0A4U5N223</accession>
<evidence type="ECO:0000313" key="1">
    <source>
        <dbReference type="EMBL" id="TKR76310.1"/>
    </source>
</evidence>
<dbReference type="AlphaFoldDB" id="A0A4U5N223"/>
<protein>
    <submittedName>
        <fullName evidence="1">Uncharacterized protein</fullName>
    </submittedName>
</protein>
<keyword evidence="2" id="KW-1185">Reference proteome</keyword>
<organism evidence="1 2">
    <name type="scientific">Steinernema carpocapsae</name>
    <name type="common">Entomopathogenic nematode</name>
    <dbReference type="NCBI Taxonomy" id="34508"/>
    <lineage>
        <taxon>Eukaryota</taxon>
        <taxon>Metazoa</taxon>
        <taxon>Ecdysozoa</taxon>
        <taxon>Nematoda</taxon>
        <taxon>Chromadorea</taxon>
        <taxon>Rhabditida</taxon>
        <taxon>Tylenchina</taxon>
        <taxon>Panagrolaimomorpha</taxon>
        <taxon>Strongyloidoidea</taxon>
        <taxon>Steinernematidae</taxon>
        <taxon>Steinernema</taxon>
    </lineage>
</organism>
<reference evidence="1 2" key="2">
    <citation type="journal article" date="2019" name="G3 (Bethesda)">
        <title>Hybrid Assembly of the Genome of the Entomopathogenic Nematode Steinernema carpocapsae Identifies the X-Chromosome.</title>
        <authorList>
            <person name="Serra L."/>
            <person name="Macchietto M."/>
            <person name="Macias-Munoz A."/>
            <person name="McGill C.J."/>
            <person name="Rodriguez I.M."/>
            <person name="Rodriguez B."/>
            <person name="Murad R."/>
            <person name="Mortazavi A."/>
        </authorList>
    </citation>
    <scope>NUCLEOTIDE SEQUENCE [LARGE SCALE GENOMIC DNA]</scope>
    <source>
        <strain evidence="1 2">ALL</strain>
    </source>
</reference>
<proteinExistence type="predicted"/>